<feature type="transmembrane region" description="Helical" evidence="1">
    <location>
        <begin position="17"/>
        <end position="38"/>
    </location>
</feature>
<keyword evidence="1" id="KW-0472">Membrane</keyword>
<dbReference type="InterPro" id="IPR045639">
    <property type="entry name" value="DUF6408"/>
</dbReference>
<name>A0ABD5EZB2_9ACTN</name>
<proteinExistence type="predicted"/>
<protein>
    <submittedName>
        <fullName evidence="2">DUF6408 family protein</fullName>
    </submittedName>
</protein>
<keyword evidence="1" id="KW-1133">Transmembrane helix</keyword>
<dbReference type="EMBL" id="JAVRES010000028">
    <property type="protein sequence ID" value="MDT0439563.1"/>
    <property type="molecule type" value="Genomic_DNA"/>
</dbReference>
<keyword evidence="1" id="KW-0812">Transmembrane</keyword>
<comment type="caution">
    <text evidence="2">The sequence shown here is derived from an EMBL/GenBank/DDBJ whole genome shotgun (WGS) entry which is preliminary data.</text>
</comment>
<accession>A0ABD5EZB2</accession>
<gene>
    <name evidence="2" type="ORF">RM877_33385</name>
</gene>
<sequence length="42" mass="4581">MEPIEYKPARRPWVREILVGTATNVIAALVVAAVLAAARHLI</sequence>
<keyword evidence="3" id="KW-1185">Reference proteome</keyword>
<dbReference type="RefSeq" id="WP_237549484.1">
    <property type="nucleotide sequence ID" value="NZ_JAVRES010000028.1"/>
</dbReference>
<dbReference type="Pfam" id="PF19946">
    <property type="entry name" value="DUF6408"/>
    <property type="match status" value="1"/>
</dbReference>
<dbReference type="AlphaFoldDB" id="A0ABD5EZB2"/>
<reference evidence="3" key="1">
    <citation type="submission" date="2023-07" db="EMBL/GenBank/DDBJ databases">
        <title>30 novel species of actinomycetes from the DSMZ collection.</title>
        <authorList>
            <person name="Nouioui I."/>
        </authorList>
    </citation>
    <scope>NUCLEOTIDE SEQUENCE [LARGE SCALE GENOMIC DNA]</scope>
    <source>
        <strain evidence="3">DSM 41981</strain>
    </source>
</reference>
<dbReference type="Proteomes" id="UP001183535">
    <property type="component" value="Unassembled WGS sequence"/>
</dbReference>
<organism evidence="2 3">
    <name type="scientific">Streptomyces doudnae</name>
    <dbReference type="NCBI Taxonomy" id="3075536"/>
    <lineage>
        <taxon>Bacteria</taxon>
        <taxon>Bacillati</taxon>
        <taxon>Actinomycetota</taxon>
        <taxon>Actinomycetes</taxon>
        <taxon>Kitasatosporales</taxon>
        <taxon>Streptomycetaceae</taxon>
        <taxon>Streptomyces</taxon>
    </lineage>
</organism>
<evidence type="ECO:0000256" key="1">
    <source>
        <dbReference type="SAM" id="Phobius"/>
    </source>
</evidence>
<evidence type="ECO:0000313" key="2">
    <source>
        <dbReference type="EMBL" id="MDT0439563.1"/>
    </source>
</evidence>
<evidence type="ECO:0000313" key="3">
    <source>
        <dbReference type="Proteomes" id="UP001183535"/>
    </source>
</evidence>